<dbReference type="PROSITE" id="PS51608">
    <property type="entry name" value="SAM_MT_UBIE"/>
    <property type="match status" value="1"/>
</dbReference>
<accession>A0ABM7XPR2</accession>
<dbReference type="NCBIfam" id="NF001243">
    <property type="entry name" value="PRK00216.1-4"/>
    <property type="match status" value="1"/>
</dbReference>
<keyword evidence="3 4" id="KW-0949">S-adenosyl-L-methionine</keyword>
<dbReference type="PANTHER" id="PTHR43591:SF24">
    <property type="entry name" value="2-METHOXY-6-POLYPRENYL-1,4-BENZOQUINOL METHYLASE, MITOCHONDRIAL"/>
    <property type="match status" value="1"/>
</dbReference>
<dbReference type="HAMAP" id="MF_01813">
    <property type="entry name" value="MenG_UbiE_methyltr"/>
    <property type="match status" value="1"/>
</dbReference>
<organism evidence="5 6">
    <name type="scientific">Enterococcus innesii</name>
    <dbReference type="NCBI Taxonomy" id="2839759"/>
    <lineage>
        <taxon>Bacteria</taxon>
        <taxon>Bacillati</taxon>
        <taxon>Bacillota</taxon>
        <taxon>Bacilli</taxon>
        <taxon>Lactobacillales</taxon>
        <taxon>Enterococcaceae</taxon>
        <taxon>Enterococcus</taxon>
    </lineage>
</organism>
<proteinExistence type="inferred from homology"/>
<keyword evidence="2 4" id="KW-0808">Transferase</keyword>
<feature type="binding site" evidence="4">
    <location>
        <begin position="107"/>
        <end position="108"/>
    </location>
    <ligand>
        <name>S-adenosyl-L-methionine</name>
        <dbReference type="ChEBI" id="CHEBI:59789"/>
    </ligand>
</feature>
<dbReference type="GO" id="GO:0032259">
    <property type="term" value="P:methylation"/>
    <property type="evidence" value="ECO:0007669"/>
    <property type="project" value="UniProtKB-KW"/>
</dbReference>
<comment type="pathway">
    <text evidence="4">Quinol/quinone metabolism; menaquinone biosynthesis; menaquinol from 1,4-dihydroxy-2-naphthoate: step 2/2.</text>
</comment>
<evidence type="ECO:0000256" key="3">
    <source>
        <dbReference type="ARBA" id="ARBA00022691"/>
    </source>
</evidence>
<dbReference type="NCBIfam" id="NF001244">
    <property type="entry name" value="PRK00216.1-5"/>
    <property type="match status" value="1"/>
</dbReference>
<sequence>MAATAKETKVHDVFESIASRYDRMNGIISFQLHKRWRKDTMKRMAVPLGAEILDLCCGTGDWAFALNEAVGPTGQVTGVDFSEEMLTVAQEKAQKKQQTQILWQTGNAMALSFPNESFDYVTIGFGLRNVADRQQVLAEIHRVLRPSGKIVCLETSQPTLIGWRQLFTFYFHYVMPFFGKLFAKSYQEYSWLQESARDFPDKETLANEFQAAGFGILQVKSYAGGAAAMHMGIKTQN</sequence>
<comment type="caution">
    <text evidence="4">Lacks conserved residue(s) required for the propagation of feature annotation.</text>
</comment>
<feature type="binding site" evidence="4">
    <location>
        <position position="80"/>
    </location>
    <ligand>
        <name>S-adenosyl-L-methionine</name>
        <dbReference type="ChEBI" id="CHEBI:59789"/>
    </ligand>
</feature>
<reference evidence="5 6" key="1">
    <citation type="submission" date="2022-03" db="EMBL/GenBank/DDBJ databases">
        <title>Complete genome sequence of Enterococcus innesii DB-1.</title>
        <authorList>
            <person name="Fukuda D."/>
            <person name="Nolasco-Hipolito C."/>
        </authorList>
    </citation>
    <scope>NUCLEOTIDE SEQUENCE [LARGE SCALE GENOMIC DNA]</scope>
    <source>
        <strain evidence="5 6">DB-1</strain>
    </source>
</reference>
<dbReference type="PROSITE" id="PS01183">
    <property type="entry name" value="UBIE_1"/>
    <property type="match status" value="1"/>
</dbReference>
<protein>
    <recommendedName>
        <fullName evidence="4">Demethylmenaquinone methyltransferase</fullName>
        <ecNumber evidence="4">2.1.1.163</ecNumber>
    </recommendedName>
</protein>
<evidence type="ECO:0000256" key="2">
    <source>
        <dbReference type="ARBA" id="ARBA00022679"/>
    </source>
</evidence>
<dbReference type="GeneID" id="83456552"/>
<dbReference type="Proteomes" id="UP000831692">
    <property type="component" value="Chromosome"/>
</dbReference>
<comment type="similarity">
    <text evidence="4">Belongs to the class I-like SAM-binding methyltransferase superfamily. MenG/UbiE family.</text>
</comment>
<dbReference type="RefSeq" id="WP_140964989.1">
    <property type="nucleotide sequence ID" value="NZ_AP025635.1"/>
</dbReference>
<keyword evidence="5" id="KW-0830">Ubiquinone</keyword>
<feature type="binding site" evidence="4">
    <location>
        <position position="59"/>
    </location>
    <ligand>
        <name>S-adenosyl-L-methionine</name>
        <dbReference type="ChEBI" id="CHEBI:59789"/>
    </ligand>
</feature>
<keyword evidence="1 4" id="KW-0489">Methyltransferase</keyword>
<evidence type="ECO:0000256" key="1">
    <source>
        <dbReference type="ARBA" id="ARBA00022603"/>
    </source>
</evidence>
<gene>
    <name evidence="5" type="primary">ubiE_1</name>
    <name evidence="4" type="synonym">menG</name>
    <name evidence="5" type="ORF">ENLAB_05530</name>
</gene>
<dbReference type="InterPro" id="IPR023576">
    <property type="entry name" value="UbiE/COQ5_MeTrFase_CS"/>
</dbReference>
<evidence type="ECO:0000313" key="5">
    <source>
        <dbReference type="EMBL" id="BDG66989.1"/>
    </source>
</evidence>
<dbReference type="EC" id="2.1.1.163" evidence="4"/>
<dbReference type="SUPFAM" id="SSF53335">
    <property type="entry name" value="S-adenosyl-L-methionine-dependent methyltransferases"/>
    <property type="match status" value="1"/>
</dbReference>
<evidence type="ECO:0000256" key="4">
    <source>
        <dbReference type="HAMAP-Rule" id="MF_01813"/>
    </source>
</evidence>
<dbReference type="CDD" id="cd02440">
    <property type="entry name" value="AdoMet_MTases"/>
    <property type="match status" value="1"/>
</dbReference>
<dbReference type="Pfam" id="PF01209">
    <property type="entry name" value="Ubie_methyltran"/>
    <property type="match status" value="1"/>
</dbReference>
<keyword evidence="6" id="KW-1185">Reference proteome</keyword>
<comment type="function">
    <text evidence="4">Methyltransferase required for the conversion of demethylmenaquinol (DMKH2) to menaquinol (MKH2).</text>
</comment>
<keyword evidence="4" id="KW-0474">Menaquinone biosynthesis</keyword>
<dbReference type="InterPro" id="IPR004033">
    <property type="entry name" value="UbiE/COQ5_MeTrFase"/>
</dbReference>
<name>A0ABM7XPR2_9ENTE</name>
<dbReference type="GO" id="GO:0008168">
    <property type="term" value="F:methyltransferase activity"/>
    <property type="evidence" value="ECO:0007669"/>
    <property type="project" value="UniProtKB-KW"/>
</dbReference>
<dbReference type="InterPro" id="IPR029063">
    <property type="entry name" value="SAM-dependent_MTases_sf"/>
</dbReference>
<dbReference type="NCBIfam" id="TIGR01934">
    <property type="entry name" value="MenG_MenH_UbiE"/>
    <property type="match status" value="1"/>
</dbReference>
<comment type="catalytic activity">
    <reaction evidence="4">
        <text>a 2-demethylmenaquinol + S-adenosyl-L-methionine = a menaquinol + S-adenosyl-L-homocysteine + H(+)</text>
        <dbReference type="Rhea" id="RHEA:42640"/>
        <dbReference type="Rhea" id="RHEA-COMP:9539"/>
        <dbReference type="Rhea" id="RHEA-COMP:9563"/>
        <dbReference type="ChEBI" id="CHEBI:15378"/>
        <dbReference type="ChEBI" id="CHEBI:18151"/>
        <dbReference type="ChEBI" id="CHEBI:55437"/>
        <dbReference type="ChEBI" id="CHEBI:57856"/>
        <dbReference type="ChEBI" id="CHEBI:59789"/>
        <dbReference type="EC" id="2.1.1.163"/>
    </reaction>
</comment>
<dbReference type="Gene3D" id="3.40.50.150">
    <property type="entry name" value="Vaccinia Virus protein VP39"/>
    <property type="match status" value="1"/>
</dbReference>
<dbReference type="EMBL" id="AP025635">
    <property type="protein sequence ID" value="BDG66989.1"/>
    <property type="molecule type" value="Genomic_DNA"/>
</dbReference>
<dbReference type="PANTHER" id="PTHR43591">
    <property type="entry name" value="METHYLTRANSFERASE"/>
    <property type="match status" value="1"/>
</dbReference>
<evidence type="ECO:0000313" key="6">
    <source>
        <dbReference type="Proteomes" id="UP000831692"/>
    </source>
</evidence>